<evidence type="ECO:0000256" key="3">
    <source>
        <dbReference type="ARBA" id="ARBA00022475"/>
    </source>
</evidence>
<keyword evidence="10" id="KW-1185">Reference proteome</keyword>
<dbReference type="PANTHER" id="PTHR30193:SF37">
    <property type="entry name" value="INNER MEMBRANE ABC TRANSPORTER PERMEASE PROTEIN YCJO"/>
    <property type="match status" value="1"/>
</dbReference>
<feature type="transmembrane region" description="Helical" evidence="7">
    <location>
        <begin position="72"/>
        <end position="91"/>
    </location>
</feature>
<feature type="transmembrane region" description="Helical" evidence="7">
    <location>
        <begin position="103"/>
        <end position="123"/>
    </location>
</feature>
<feature type="transmembrane region" description="Helical" evidence="7">
    <location>
        <begin position="203"/>
        <end position="224"/>
    </location>
</feature>
<gene>
    <name evidence="9" type="ORF">E6C55_31230</name>
</gene>
<dbReference type="OrthoDB" id="5174895at2"/>
<dbReference type="InterPro" id="IPR035906">
    <property type="entry name" value="MetI-like_sf"/>
</dbReference>
<dbReference type="Gene3D" id="1.10.3720.10">
    <property type="entry name" value="MetI-like"/>
    <property type="match status" value="1"/>
</dbReference>
<protein>
    <submittedName>
        <fullName evidence="9">Sugar ABC transporter permease</fullName>
    </submittedName>
</protein>
<feature type="transmembrane region" description="Helical" evidence="7">
    <location>
        <begin position="259"/>
        <end position="284"/>
    </location>
</feature>
<evidence type="ECO:0000256" key="1">
    <source>
        <dbReference type="ARBA" id="ARBA00004651"/>
    </source>
</evidence>
<dbReference type="PROSITE" id="PS50928">
    <property type="entry name" value="ABC_TM1"/>
    <property type="match status" value="1"/>
</dbReference>
<dbReference type="InterPro" id="IPR051393">
    <property type="entry name" value="ABC_transporter_permease"/>
</dbReference>
<organism evidence="9 10">
    <name type="scientific">Cohnella fermenti</name>
    <dbReference type="NCBI Taxonomy" id="2565925"/>
    <lineage>
        <taxon>Bacteria</taxon>
        <taxon>Bacillati</taxon>
        <taxon>Bacillota</taxon>
        <taxon>Bacilli</taxon>
        <taxon>Bacillales</taxon>
        <taxon>Paenibacillaceae</taxon>
        <taxon>Cohnella</taxon>
    </lineage>
</organism>
<reference evidence="9 10" key="1">
    <citation type="submission" date="2019-04" db="EMBL/GenBank/DDBJ databases">
        <title>Cohnella sp. nov. isolated from preserved vegetables.</title>
        <authorList>
            <person name="Lin S.-Y."/>
            <person name="Hung M.-H."/>
            <person name="Young C.-C."/>
        </authorList>
    </citation>
    <scope>NUCLEOTIDE SEQUENCE [LARGE SCALE GENOMIC DNA]</scope>
    <source>
        <strain evidence="9 10">CC-MHH1044</strain>
    </source>
</reference>
<evidence type="ECO:0000256" key="6">
    <source>
        <dbReference type="ARBA" id="ARBA00023136"/>
    </source>
</evidence>
<dbReference type="CDD" id="cd06261">
    <property type="entry name" value="TM_PBP2"/>
    <property type="match status" value="1"/>
</dbReference>
<evidence type="ECO:0000256" key="2">
    <source>
        <dbReference type="ARBA" id="ARBA00022448"/>
    </source>
</evidence>
<dbReference type="Proteomes" id="UP000310636">
    <property type="component" value="Unassembled WGS sequence"/>
</dbReference>
<name>A0A4S4BF78_9BACL</name>
<keyword evidence="6 7" id="KW-0472">Membrane</keyword>
<feature type="transmembrane region" description="Helical" evidence="7">
    <location>
        <begin position="9"/>
        <end position="33"/>
    </location>
</feature>
<comment type="similarity">
    <text evidence="7">Belongs to the binding-protein-dependent transport system permease family.</text>
</comment>
<proteinExistence type="inferred from homology"/>
<accession>A0A4S4BF78</accession>
<evidence type="ECO:0000256" key="5">
    <source>
        <dbReference type="ARBA" id="ARBA00022989"/>
    </source>
</evidence>
<sequence>MIGWRKSDFLFVAPALLVFCMFFVYPVLSSFYYSMTDWNGLSRSTSFVGFDNYDQLFRDSEVWHALWNTLKFAAAVTILQNCLSLLLAVLVDRAGRIYRMLRVYFLIPTLISALAIGFMWSYIYSPVTGVINMLLESVGLSSLTQDWLGDPKWSMLSVTFTNVWHWAGFSMIIYLAGLQGVPQEMKEAAEIDGAGAWRKFRNITFPLIAPAFTINMILTMIGSLKVFDIIYVMTKGGPGDTTTSIAILLYKKAFNFNQMGYGTAIAVVLFVIIFIFSLIQIAFLRRREVQA</sequence>
<keyword evidence="2 7" id="KW-0813">Transport</keyword>
<dbReference type="Pfam" id="PF00528">
    <property type="entry name" value="BPD_transp_1"/>
    <property type="match status" value="1"/>
</dbReference>
<dbReference type="GO" id="GO:0005886">
    <property type="term" value="C:plasma membrane"/>
    <property type="evidence" value="ECO:0007669"/>
    <property type="project" value="UniProtKB-SubCell"/>
</dbReference>
<keyword evidence="5 7" id="KW-1133">Transmembrane helix</keyword>
<comment type="subcellular location">
    <subcellularLocation>
        <location evidence="1 7">Cell membrane</location>
        <topology evidence="1 7">Multi-pass membrane protein</topology>
    </subcellularLocation>
</comment>
<comment type="caution">
    <text evidence="9">The sequence shown here is derived from an EMBL/GenBank/DDBJ whole genome shotgun (WGS) entry which is preliminary data.</text>
</comment>
<dbReference type="AlphaFoldDB" id="A0A4S4BF78"/>
<dbReference type="SUPFAM" id="SSF161098">
    <property type="entry name" value="MetI-like"/>
    <property type="match status" value="1"/>
</dbReference>
<feature type="domain" description="ABC transmembrane type-1" evidence="8">
    <location>
        <begin position="66"/>
        <end position="280"/>
    </location>
</feature>
<dbReference type="RefSeq" id="WP_136373767.1">
    <property type="nucleotide sequence ID" value="NZ_SSOB01000066.1"/>
</dbReference>
<evidence type="ECO:0000256" key="7">
    <source>
        <dbReference type="RuleBase" id="RU363032"/>
    </source>
</evidence>
<evidence type="ECO:0000313" key="9">
    <source>
        <dbReference type="EMBL" id="THF72941.1"/>
    </source>
</evidence>
<dbReference type="InterPro" id="IPR000515">
    <property type="entry name" value="MetI-like"/>
</dbReference>
<evidence type="ECO:0000256" key="4">
    <source>
        <dbReference type="ARBA" id="ARBA00022692"/>
    </source>
</evidence>
<keyword evidence="4 7" id="KW-0812">Transmembrane</keyword>
<dbReference type="GO" id="GO:0055085">
    <property type="term" value="P:transmembrane transport"/>
    <property type="evidence" value="ECO:0007669"/>
    <property type="project" value="InterPro"/>
</dbReference>
<evidence type="ECO:0000259" key="8">
    <source>
        <dbReference type="PROSITE" id="PS50928"/>
    </source>
</evidence>
<dbReference type="PANTHER" id="PTHR30193">
    <property type="entry name" value="ABC TRANSPORTER PERMEASE PROTEIN"/>
    <property type="match status" value="1"/>
</dbReference>
<dbReference type="EMBL" id="SSOB01000066">
    <property type="protein sequence ID" value="THF72941.1"/>
    <property type="molecule type" value="Genomic_DNA"/>
</dbReference>
<feature type="transmembrane region" description="Helical" evidence="7">
    <location>
        <begin position="163"/>
        <end position="182"/>
    </location>
</feature>
<evidence type="ECO:0000313" key="10">
    <source>
        <dbReference type="Proteomes" id="UP000310636"/>
    </source>
</evidence>
<keyword evidence="3" id="KW-1003">Cell membrane</keyword>